<evidence type="ECO:0000313" key="4">
    <source>
        <dbReference type="Proteomes" id="UP000604046"/>
    </source>
</evidence>
<comment type="function">
    <text evidence="1">Metal-dependent phosphatase that shows phosphatase activity against several substrates, including fructose-1-phosphate and fructose-6-phosphate. Its preference for fructose-1-phosphate, a strong glycating agent that causes DNA damage rather than a canonical yeast metabolite, suggests a damage-control function in hexose phosphate metabolism.</text>
</comment>
<dbReference type="PANTHER" id="PTHR12260">
    <property type="entry name" value="DAMAGE-CONTROL PHOSPHATASE ARMT1"/>
    <property type="match status" value="1"/>
</dbReference>
<dbReference type="GO" id="GO:0016791">
    <property type="term" value="F:phosphatase activity"/>
    <property type="evidence" value="ECO:0007669"/>
    <property type="project" value="TreeGrafter"/>
</dbReference>
<dbReference type="GO" id="GO:0046872">
    <property type="term" value="F:metal ion binding"/>
    <property type="evidence" value="ECO:0007669"/>
    <property type="project" value="UniProtKB-UniRule"/>
</dbReference>
<dbReference type="Gene3D" id="1.20.930.60">
    <property type="match status" value="1"/>
</dbReference>
<keyword evidence="4" id="KW-1185">Reference proteome</keyword>
<keyword evidence="1" id="KW-0479">Metal-binding</keyword>
<evidence type="ECO:0000313" key="3">
    <source>
        <dbReference type="EMBL" id="CAE6914834.1"/>
    </source>
</evidence>
<dbReference type="Proteomes" id="UP000604046">
    <property type="component" value="Unassembled WGS sequence"/>
</dbReference>
<accession>A0A812GCK3</accession>
<comment type="domain">
    <text evidence="1">Subfamily III proteins have a conserved RTxK motif about 40-50 residues from the C-terminus; the threonine may be replaced by serine or cysteine.</text>
</comment>
<comment type="similarity">
    <text evidence="1">Belongs to the damage-control phosphatase family. Sugar phosphate phosphatase III subfamily.</text>
</comment>
<gene>
    <name evidence="3" type="primary">spaT</name>
    <name evidence="3" type="ORF">SNAT2548_LOCUS239</name>
</gene>
<dbReference type="EMBL" id="CAJNDS010000006">
    <property type="protein sequence ID" value="CAE6914834.1"/>
    <property type="molecule type" value="Genomic_DNA"/>
</dbReference>
<name>A0A812GCK3_9DINO</name>
<keyword evidence="1" id="KW-0378">Hydrolase</keyword>
<dbReference type="GO" id="GO:0005634">
    <property type="term" value="C:nucleus"/>
    <property type="evidence" value="ECO:0007669"/>
    <property type="project" value="TreeGrafter"/>
</dbReference>
<comment type="catalytic activity">
    <reaction evidence="1">
        <text>beta-D-fructose 6-phosphate = dihydroxyacetone + D-glyceraldehyde 3-phosphate</text>
        <dbReference type="Rhea" id="RHEA:28002"/>
        <dbReference type="ChEBI" id="CHEBI:16016"/>
        <dbReference type="ChEBI" id="CHEBI:57634"/>
        <dbReference type="ChEBI" id="CHEBI:59776"/>
    </reaction>
</comment>
<protein>
    <recommendedName>
        <fullName evidence="1">Sugar phosphate phosphatase</fullName>
        <ecNumber evidence="1">3.1.3.-</ecNumber>
    </recommendedName>
</protein>
<proteinExistence type="inferred from homology"/>
<feature type="region of interest" description="Disordered" evidence="2">
    <location>
        <begin position="1"/>
        <end position="21"/>
    </location>
</feature>
<comment type="cofactor">
    <cofactor evidence="1">
        <name>Mn(2+)</name>
        <dbReference type="ChEBI" id="CHEBI:29035"/>
    </cofactor>
    <cofactor evidence="1">
        <name>Ni(2+)</name>
        <dbReference type="ChEBI" id="CHEBI:49786"/>
    </cofactor>
</comment>
<dbReference type="InterPro" id="IPR039763">
    <property type="entry name" value="ARMT1"/>
</dbReference>
<dbReference type="AlphaFoldDB" id="A0A812GCK3"/>
<dbReference type="PANTHER" id="PTHR12260:SF6">
    <property type="entry name" value="DAMAGE-CONTROL PHOSPHATASE ARMT1"/>
    <property type="match status" value="1"/>
</dbReference>
<evidence type="ECO:0000256" key="1">
    <source>
        <dbReference type="RuleBase" id="RU367030"/>
    </source>
</evidence>
<organism evidence="3 4">
    <name type="scientific">Symbiodinium natans</name>
    <dbReference type="NCBI Taxonomy" id="878477"/>
    <lineage>
        <taxon>Eukaryota</taxon>
        <taxon>Sar</taxon>
        <taxon>Alveolata</taxon>
        <taxon>Dinophyceae</taxon>
        <taxon>Suessiales</taxon>
        <taxon>Symbiodiniaceae</taxon>
        <taxon>Symbiodinium</taxon>
    </lineage>
</organism>
<evidence type="ECO:0000256" key="2">
    <source>
        <dbReference type="SAM" id="MobiDB-lite"/>
    </source>
</evidence>
<dbReference type="EC" id="3.1.3.-" evidence="1"/>
<comment type="caution">
    <text evidence="3">The sequence shown here is derived from an EMBL/GenBank/DDBJ whole genome shotgun (WGS) entry which is preliminary data.</text>
</comment>
<comment type="catalytic activity">
    <reaction evidence="1">
        <text>beta-D-fructose 1-phosphate + H2O = D-fructose + phosphate</text>
        <dbReference type="Rhea" id="RHEA:35603"/>
        <dbReference type="ChEBI" id="CHEBI:15377"/>
        <dbReference type="ChEBI" id="CHEBI:37721"/>
        <dbReference type="ChEBI" id="CHEBI:43474"/>
        <dbReference type="ChEBI" id="CHEBI:138881"/>
    </reaction>
</comment>
<reference evidence="3" key="1">
    <citation type="submission" date="2021-02" db="EMBL/GenBank/DDBJ databases">
        <authorList>
            <person name="Dougan E. K."/>
            <person name="Rhodes N."/>
            <person name="Thang M."/>
            <person name="Chan C."/>
        </authorList>
    </citation>
    <scope>NUCLEOTIDE SEQUENCE</scope>
</reference>
<dbReference type="GO" id="GO:0006974">
    <property type="term" value="P:DNA damage response"/>
    <property type="evidence" value="ECO:0007669"/>
    <property type="project" value="TreeGrafter"/>
</dbReference>
<sequence length="205" mass="22930">MASPGRAISASKTIQRPAPVRPRFHSGMKLACGSAVGLALLRQFSKRRLPGARFVAIRAWQQPLSGKLPEPLRATDGRKPDAPPEDVFTLDTITQRMPKILQSVLASLPPAVKSAELEKNIEALQDDMRQGAQLRLLTSDSPRVGANAWNQHLEAFIERGEGWHTAPWWLVENYMYKRLLEDSARSFSIFQYPELLLPPPLASWV</sequence>
<dbReference type="OrthoDB" id="541375at2759"/>
<keyword evidence="1" id="KW-0464">Manganese</keyword>